<accession>A0A972FS91</accession>
<gene>
    <name evidence="4" type="ORF">HC757_08680</name>
</gene>
<feature type="compositionally biased region" description="Low complexity" evidence="1">
    <location>
        <begin position="182"/>
        <end position="192"/>
    </location>
</feature>
<dbReference type="Proteomes" id="UP000737113">
    <property type="component" value="Unassembled WGS sequence"/>
</dbReference>
<proteinExistence type="predicted"/>
<dbReference type="PANTHER" id="PTHR31157">
    <property type="entry name" value="SCP DOMAIN-CONTAINING PROTEIN"/>
    <property type="match status" value="1"/>
</dbReference>
<dbReference type="PROSITE" id="PS51257">
    <property type="entry name" value="PROKAR_LIPOPROTEIN"/>
    <property type="match status" value="1"/>
</dbReference>
<dbReference type="AlphaFoldDB" id="A0A972FS91"/>
<feature type="compositionally biased region" description="Polar residues" evidence="1">
    <location>
        <begin position="47"/>
        <end position="57"/>
    </location>
</feature>
<evidence type="ECO:0000256" key="1">
    <source>
        <dbReference type="SAM" id="MobiDB-lite"/>
    </source>
</evidence>
<dbReference type="PANTHER" id="PTHR31157:SF1">
    <property type="entry name" value="SCP DOMAIN-CONTAINING PROTEIN"/>
    <property type="match status" value="1"/>
</dbReference>
<dbReference type="Gene3D" id="3.40.33.10">
    <property type="entry name" value="CAP"/>
    <property type="match status" value="1"/>
</dbReference>
<sequence length="286" mass="30158">MKHMTVLNLLIGGFFIALLASCGSVSDPPGGSVNNPSPTTPAIVASERNNSAPSGTTGRKIVPGSTPHGDYADNNQDTDLWSLRGWPLPVLTSGINYLSDPERQVLLHLNMVRADPGRYAKEFIEPRLKFFDAKLYREPGGPDNGGGLETQEGTTAVAEAVHALASTAPLGPLSPSHGMSLAAADHAADQSATGQTGHSGSDASSVDIRVERYGVWIHTLGENIVYGPGIGREIVVNLLIDDAVPDRGHRKNILNPDFAVVGVAIATHPKYGHICVIDFAGGFKEN</sequence>
<dbReference type="RefSeq" id="WP_169563923.1">
    <property type="nucleotide sequence ID" value="NZ_JAAXYH010000004.1"/>
</dbReference>
<dbReference type="CDD" id="cd05379">
    <property type="entry name" value="CAP_bacterial"/>
    <property type="match status" value="1"/>
</dbReference>
<evidence type="ECO:0000313" key="5">
    <source>
        <dbReference type="Proteomes" id="UP000737113"/>
    </source>
</evidence>
<dbReference type="InterPro" id="IPR014044">
    <property type="entry name" value="CAP_dom"/>
</dbReference>
<feature type="region of interest" description="Disordered" evidence="1">
    <location>
        <begin position="27"/>
        <end position="71"/>
    </location>
</feature>
<evidence type="ECO:0000256" key="2">
    <source>
        <dbReference type="SAM" id="SignalP"/>
    </source>
</evidence>
<name>A0A972FS91_9GAMM</name>
<comment type="caution">
    <text evidence="4">The sequence shown here is derived from an EMBL/GenBank/DDBJ whole genome shotgun (WGS) entry which is preliminary data.</text>
</comment>
<feature type="region of interest" description="Disordered" evidence="1">
    <location>
        <begin position="182"/>
        <end position="203"/>
    </location>
</feature>
<dbReference type="SUPFAM" id="SSF55797">
    <property type="entry name" value="PR-1-like"/>
    <property type="match status" value="1"/>
</dbReference>
<evidence type="ECO:0000259" key="3">
    <source>
        <dbReference type="Pfam" id="PF00188"/>
    </source>
</evidence>
<dbReference type="InterPro" id="IPR035940">
    <property type="entry name" value="CAP_sf"/>
</dbReference>
<organism evidence="4 5">
    <name type="scientific">Shewanella salipaludis</name>
    <dbReference type="NCBI Taxonomy" id="2723052"/>
    <lineage>
        <taxon>Bacteria</taxon>
        <taxon>Pseudomonadati</taxon>
        <taxon>Pseudomonadota</taxon>
        <taxon>Gammaproteobacteria</taxon>
        <taxon>Alteromonadales</taxon>
        <taxon>Shewanellaceae</taxon>
        <taxon>Shewanella</taxon>
    </lineage>
</organism>
<reference evidence="4" key="1">
    <citation type="submission" date="2020-04" db="EMBL/GenBank/DDBJ databases">
        <title>Description of Shewanella salipaludis sp. nov., isolated from a salt marsh.</title>
        <authorList>
            <person name="Park S."/>
            <person name="Yoon J.-H."/>
        </authorList>
    </citation>
    <scope>NUCLEOTIDE SEQUENCE</scope>
    <source>
        <strain evidence="4">SHSM-M6</strain>
    </source>
</reference>
<feature type="domain" description="SCP" evidence="3">
    <location>
        <begin position="167"/>
        <end position="279"/>
    </location>
</feature>
<feature type="signal peptide" evidence="2">
    <location>
        <begin position="1"/>
        <end position="19"/>
    </location>
</feature>
<feature type="chain" id="PRO_5037822942" evidence="2">
    <location>
        <begin position="20"/>
        <end position="286"/>
    </location>
</feature>
<feature type="compositionally biased region" description="Polar residues" evidence="1">
    <location>
        <begin position="193"/>
        <end position="203"/>
    </location>
</feature>
<keyword evidence="5" id="KW-1185">Reference proteome</keyword>
<evidence type="ECO:0000313" key="4">
    <source>
        <dbReference type="EMBL" id="NMH65245.1"/>
    </source>
</evidence>
<protein>
    <submittedName>
        <fullName evidence="4">CAP domain-containing protein</fullName>
    </submittedName>
</protein>
<dbReference type="Pfam" id="PF00188">
    <property type="entry name" value="CAP"/>
    <property type="match status" value="1"/>
</dbReference>
<keyword evidence="2" id="KW-0732">Signal</keyword>
<dbReference type="EMBL" id="JAAXYH010000004">
    <property type="protein sequence ID" value="NMH65245.1"/>
    <property type="molecule type" value="Genomic_DNA"/>
</dbReference>